<dbReference type="Proteomes" id="UP001162060">
    <property type="component" value="Unassembled WGS sequence"/>
</dbReference>
<evidence type="ECO:0000313" key="1">
    <source>
        <dbReference type="EMBL" id="CAK7921492.1"/>
    </source>
</evidence>
<comment type="caution">
    <text evidence="1">The sequence shown here is derived from an EMBL/GenBank/DDBJ whole genome shotgun (WGS) entry which is preliminary data.</text>
</comment>
<dbReference type="AlphaFoldDB" id="A0AAV1TM17"/>
<protein>
    <submittedName>
        <fullName evidence="1">Uncharacterized protein</fullName>
    </submittedName>
</protein>
<organism evidence="1 2">
    <name type="scientific">Peronospora matthiolae</name>
    <dbReference type="NCBI Taxonomy" id="2874970"/>
    <lineage>
        <taxon>Eukaryota</taxon>
        <taxon>Sar</taxon>
        <taxon>Stramenopiles</taxon>
        <taxon>Oomycota</taxon>
        <taxon>Peronosporomycetes</taxon>
        <taxon>Peronosporales</taxon>
        <taxon>Peronosporaceae</taxon>
        <taxon>Peronospora</taxon>
    </lineage>
</organism>
<accession>A0AAV1TM17</accession>
<name>A0AAV1TM17_9STRA</name>
<gene>
    <name evidence="1" type="ORF">PM001_LOCUS7169</name>
</gene>
<evidence type="ECO:0000313" key="2">
    <source>
        <dbReference type="Proteomes" id="UP001162060"/>
    </source>
</evidence>
<proteinExistence type="predicted"/>
<sequence>MDADVDHIDIDDDDGDDDAGIFSIANDCQNEDDYALTGHDNVLLAVYTKRTAVNKDESAEEFLMTREEVVRFAQDYAADAMDKQKINADKHGRASVLSLNGKT</sequence>
<reference evidence="1" key="1">
    <citation type="submission" date="2024-01" db="EMBL/GenBank/DDBJ databases">
        <authorList>
            <person name="Webb A."/>
        </authorList>
    </citation>
    <scope>NUCLEOTIDE SEQUENCE</scope>
    <source>
        <strain evidence="1">Pm1</strain>
    </source>
</reference>
<dbReference type="EMBL" id="CAKLBY020000058">
    <property type="protein sequence ID" value="CAK7921492.1"/>
    <property type="molecule type" value="Genomic_DNA"/>
</dbReference>